<reference evidence="1 2" key="1">
    <citation type="submission" date="2020-02" db="EMBL/GenBank/DDBJ databases">
        <authorList>
            <person name="Ferguson B K."/>
        </authorList>
    </citation>
    <scope>NUCLEOTIDE SEQUENCE [LARGE SCALE GENOMIC DNA]</scope>
</reference>
<dbReference type="Proteomes" id="UP000479000">
    <property type="component" value="Unassembled WGS sequence"/>
</dbReference>
<organism evidence="1 2">
    <name type="scientific">Nesidiocoris tenuis</name>
    <dbReference type="NCBI Taxonomy" id="355587"/>
    <lineage>
        <taxon>Eukaryota</taxon>
        <taxon>Metazoa</taxon>
        <taxon>Ecdysozoa</taxon>
        <taxon>Arthropoda</taxon>
        <taxon>Hexapoda</taxon>
        <taxon>Insecta</taxon>
        <taxon>Pterygota</taxon>
        <taxon>Neoptera</taxon>
        <taxon>Paraneoptera</taxon>
        <taxon>Hemiptera</taxon>
        <taxon>Heteroptera</taxon>
        <taxon>Panheteroptera</taxon>
        <taxon>Cimicomorpha</taxon>
        <taxon>Miridae</taxon>
        <taxon>Dicyphina</taxon>
        <taxon>Nesidiocoris</taxon>
    </lineage>
</organism>
<name>A0A6H5H2G0_9HEMI</name>
<dbReference type="OrthoDB" id="196393at2759"/>
<dbReference type="EMBL" id="CADCXU010024045">
    <property type="protein sequence ID" value="CAB0011313.1"/>
    <property type="molecule type" value="Genomic_DNA"/>
</dbReference>
<gene>
    <name evidence="1" type="ORF">NTEN_LOCUS16301</name>
</gene>
<dbReference type="AlphaFoldDB" id="A0A6H5H2G0"/>
<proteinExistence type="predicted"/>
<accession>A0A6H5H2G0</accession>
<keyword evidence="2" id="KW-1185">Reference proteome</keyword>
<evidence type="ECO:0000313" key="2">
    <source>
        <dbReference type="Proteomes" id="UP000479000"/>
    </source>
</evidence>
<evidence type="ECO:0000313" key="1">
    <source>
        <dbReference type="EMBL" id="CAB0011313.1"/>
    </source>
</evidence>
<protein>
    <submittedName>
        <fullName evidence="1">Uncharacterized protein</fullName>
    </submittedName>
</protein>
<sequence>MSPSQSSLCIDLLLRLSQRFEFVRSRDKRLYAFMHGNISLLLLGTLISQGSRGSLIKFRGRILAGRVWCNHGLGELFGGLKKRLNYYRRRSGEISYLHFVKTATIPMVPYVTTLNFHDVSNVHVQVRNWRYEISPLRHRYLPSTKTINVLLEYHVKQNLLIMKSLFDLAKYVDIFHIPIRSNSARRNSEIPRVNQSFLGLLTRPHVYQIRQLLNFPFNFRIPAGKADCLSFHLDNARNRARPNLLPGSFTRELPKKDPLIHTEKDRYDVGDTLRANCSSAPSKPAASLSFFLNENPFYIIRIAYVSRLNFGKSFMPSPQTAMSPTTMSKLHIHRDRELVSKKKVTKDYEGAKEESSYLGVYGVTIGNYLHLGVDSMIMMGSLFRH</sequence>